<sequence length="114" mass="12626" precursor="true">MKTTIVALTLCLASLFAFGSDPVKAGSEKEKDPIVGHWRWRNHTDINEIRPDGTIQSPRATGVWKGVPADTAERKYEISWKGGATVDKLTLSEDGKKLTVKNNRGEKFTAEKID</sequence>
<dbReference type="EMBL" id="ABVL01000005">
    <property type="protein sequence ID" value="EDY20221.1"/>
    <property type="molecule type" value="Genomic_DNA"/>
</dbReference>
<comment type="caution">
    <text evidence="2">The sequence shown here is derived from an EMBL/GenBank/DDBJ whole genome shotgun (WGS) entry which is preliminary data.</text>
</comment>
<accession>B4CZQ7</accession>
<dbReference type="AlphaFoldDB" id="B4CZQ7"/>
<evidence type="ECO:0000313" key="3">
    <source>
        <dbReference type="Proteomes" id="UP000005824"/>
    </source>
</evidence>
<proteinExistence type="predicted"/>
<dbReference type="InParanoid" id="B4CZQ7"/>
<feature type="chain" id="PRO_5002802543" evidence="1">
    <location>
        <begin position="20"/>
        <end position="114"/>
    </location>
</feature>
<dbReference type="Proteomes" id="UP000005824">
    <property type="component" value="Unassembled WGS sequence"/>
</dbReference>
<dbReference type="RefSeq" id="WP_006979470.1">
    <property type="nucleotide sequence ID" value="NZ_ABVL01000005.1"/>
</dbReference>
<name>B4CZQ7_9BACT</name>
<protein>
    <submittedName>
        <fullName evidence="2">Uncharacterized protein</fullName>
    </submittedName>
</protein>
<keyword evidence="1" id="KW-0732">Signal</keyword>
<organism evidence="2 3">
    <name type="scientific">Chthoniobacter flavus Ellin428</name>
    <dbReference type="NCBI Taxonomy" id="497964"/>
    <lineage>
        <taxon>Bacteria</taxon>
        <taxon>Pseudomonadati</taxon>
        <taxon>Verrucomicrobiota</taxon>
        <taxon>Spartobacteria</taxon>
        <taxon>Chthoniobacterales</taxon>
        <taxon>Chthoniobacteraceae</taxon>
        <taxon>Chthoniobacter</taxon>
    </lineage>
</organism>
<evidence type="ECO:0000313" key="2">
    <source>
        <dbReference type="EMBL" id="EDY20221.1"/>
    </source>
</evidence>
<keyword evidence="3" id="KW-1185">Reference proteome</keyword>
<reference evidence="2 3" key="1">
    <citation type="journal article" date="2011" name="J. Bacteriol.">
        <title>Genome sequence of Chthoniobacter flavus Ellin428, an aerobic heterotrophic soil bacterium.</title>
        <authorList>
            <person name="Kant R."/>
            <person name="van Passel M.W."/>
            <person name="Palva A."/>
            <person name="Lucas S."/>
            <person name="Lapidus A."/>
            <person name="Glavina Del Rio T."/>
            <person name="Dalin E."/>
            <person name="Tice H."/>
            <person name="Bruce D."/>
            <person name="Goodwin L."/>
            <person name="Pitluck S."/>
            <person name="Larimer F.W."/>
            <person name="Land M.L."/>
            <person name="Hauser L."/>
            <person name="Sangwan P."/>
            <person name="de Vos W.M."/>
            <person name="Janssen P.H."/>
            <person name="Smidt H."/>
        </authorList>
    </citation>
    <scope>NUCLEOTIDE SEQUENCE [LARGE SCALE GENOMIC DNA]</scope>
    <source>
        <strain evidence="2 3">Ellin428</strain>
    </source>
</reference>
<evidence type="ECO:0000256" key="1">
    <source>
        <dbReference type="SAM" id="SignalP"/>
    </source>
</evidence>
<feature type="signal peptide" evidence="1">
    <location>
        <begin position="1"/>
        <end position="19"/>
    </location>
</feature>
<gene>
    <name evidence="2" type="ORF">CfE428DRAFT_2145</name>
</gene>